<keyword evidence="5" id="KW-0653">Protein transport</keyword>
<dbReference type="GO" id="GO:0006626">
    <property type="term" value="P:protein targeting to mitochondrion"/>
    <property type="evidence" value="ECO:0007669"/>
    <property type="project" value="EnsemblFungi"/>
</dbReference>
<sequence length="50" mass="5838">MFGLPQQPPSEEEKKAHEQQSNQTLITAGYAAALLWVSPMVWHFIRKQWK</sequence>
<evidence type="ECO:0000256" key="5">
    <source>
        <dbReference type="ARBA" id="ARBA00022927"/>
    </source>
</evidence>
<keyword evidence="6 11" id="KW-1133">Transmembrane helix</keyword>
<feature type="region of interest" description="Disordered" evidence="10">
    <location>
        <begin position="1"/>
        <end position="22"/>
    </location>
</feature>
<evidence type="ECO:0000256" key="10">
    <source>
        <dbReference type="SAM" id="MobiDB-lite"/>
    </source>
</evidence>
<dbReference type="HOGENOM" id="CLU_209440_1_1_1"/>
<accession>A0A0C7MXY0</accession>
<dbReference type="STRING" id="1245769.A0A0C7MXY0"/>
<evidence type="ECO:0000256" key="8">
    <source>
        <dbReference type="ARBA" id="ARBA00023136"/>
    </source>
</evidence>
<evidence type="ECO:0000256" key="7">
    <source>
        <dbReference type="ARBA" id="ARBA00023128"/>
    </source>
</evidence>
<keyword evidence="3 11" id="KW-0812">Transmembrane</keyword>
<organism evidence="12 13">
    <name type="scientific">Lachancea lanzarotensis</name>
    <dbReference type="NCBI Taxonomy" id="1245769"/>
    <lineage>
        <taxon>Eukaryota</taxon>
        <taxon>Fungi</taxon>
        <taxon>Dikarya</taxon>
        <taxon>Ascomycota</taxon>
        <taxon>Saccharomycotina</taxon>
        <taxon>Saccharomycetes</taxon>
        <taxon>Saccharomycetales</taxon>
        <taxon>Saccharomycetaceae</taxon>
        <taxon>Lachancea</taxon>
    </lineage>
</organism>
<name>A0A0C7MXY0_9SACH</name>
<keyword evidence="7" id="KW-0496">Mitochondrion</keyword>
<dbReference type="GO" id="GO:0008320">
    <property type="term" value="F:protein transmembrane transporter activity"/>
    <property type="evidence" value="ECO:0007669"/>
    <property type="project" value="EnsemblFungi"/>
</dbReference>
<evidence type="ECO:0000256" key="11">
    <source>
        <dbReference type="SAM" id="Phobius"/>
    </source>
</evidence>
<dbReference type="RefSeq" id="XP_022626579.1">
    <property type="nucleotide sequence ID" value="XM_022774486.1"/>
</dbReference>
<evidence type="ECO:0000256" key="4">
    <source>
        <dbReference type="ARBA" id="ARBA00022787"/>
    </source>
</evidence>
<evidence type="ECO:0000256" key="9">
    <source>
        <dbReference type="ARBA" id="ARBA00025716"/>
    </source>
</evidence>
<dbReference type="Pfam" id="PF10642">
    <property type="entry name" value="Tom5"/>
    <property type="match status" value="1"/>
</dbReference>
<comment type="similarity">
    <text evidence="9">Belongs to the Tom5 family.</text>
</comment>
<keyword evidence="13" id="KW-1185">Reference proteome</keyword>
<dbReference type="GeneID" id="34683716"/>
<dbReference type="GO" id="GO:0005742">
    <property type="term" value="C:mitochondrial outer membrane translocase complex"/>
    <property type="evidence" value="ECO:0007669"/>
    <property type="project" value="EnsemblFungi"/>
</dbReference>
<evidence type="ECO:0000313" key="12">
    <source>
        <dbReference type="EMBL" id="CEP60335.1"/>
    </source>
</evidence>
<dbReference type="OrthoDB" id="3999796at2759"/>
<proteinExistence type="inferred from homology"/>
<keyword evidence="4" id="KW-1000">Mitochondrion outer membrane</keyword>
<evidence type="ECO:0000256" key="2">
    <source>
        <dbReference type="ARBA" id="ARBA00022448"/>
    </source>
</evidence>
<gene>
    <name evidence="12" type="ORF">LALA0_S01e08394g</name>
</gene>
<protein>
    <submittedName>
        <fullName evidence="12">LALA0S01e08394g1_1</fullName>
    </submittedName>
</protein>
<feature type="transmembrane region" description="Helical" evidence="11">
    <location>
        <begin position="25"/>
        <end position="45"/>
    </location>
</feature>
<comment type="subcellular location">
    <subcellularLocation>
        <location evidence="1">Mitochondrion outer membrane</location>
        <topology evidence="1">Single-pass membrane protein</topology>
    </subcellularLocation>
</comment>
<evidence type="ECO:0000313" key="13">
    <source>
        <dbReference type="Proteomes" id="UP000054304"/>
    </source>
</evidence>
<evidence type="ECO:0000256" key="1">
    <source>
        <dbReference type="ARBA" id="ARBA00004572"/>
    </source>
</evidence>
<evidence type="ECO:0000256" key="6">
    <source>
        <dbReference type="ARBA" id="ARBA00022989"/>
    </source>
</evidence>
<reference evidence="12 13" key="1">
    <citation type="submission" date="2014-12" db="EMBL/GenBank/DDBJ databases">
        <authorList>
            <person name="Neuveglise Cecile"/>
        </authorList>
    </citation>
    <scope>NUCLEOTIDE SEQUENCE [LARGE SCALE GENOMIC DNA]</scope>
    <source>
        <strain evidence="12 13">CBS 12615</strain>
    </source>
</reference>
<dbReference type="AlphaFoldDB" id="A0A0C7MXY0"/>
<keyword evidence="8 11" id="KW-0472">Membrane</keyword>
<keyword evidence="2" id="KW-0813">Transport</keyword>
<dbReference type="EMBL" id="LN736360">
    <property type="protein sequence ID" value="CEP60335.1"/>
    <property type="molecule type" value="Genomic_DNA"/>
</dbReference>
<dbReference type="Proteomes" id="UP000054304">
    <property type="component" value="Unassembled WGS sequence"/>
</dbReference>
<dbReference type="GO" id="GO:0045040">
    <property type="term" value="P:protein insertion into mitochondrial outer membrane"/>
    <property type="evidence" value="ECO:0007669"/>
    <property type="project" value="EnsemblFungi"/>
</dbReference>
<evidence type="ECO:0000256" key="3">
    <source>
        <dbReference type="ARBA" id="ARBA00022692"/>
    </source>
</evidence>
<dbReference type="InterPro" id="IPR019603">
    <property type="entry name" value="Tom5"/>
</dbReference>
<dbReference type="GO" id="GO:0070096">
    <property type="term" value="P:mitochondrial outer membrane translocase complex assembly"/>
    <property type="evidence" value="ECO:0007669"/>
    <property type="project" value="EnsemblFungi"/>
</dbReference>